<feature type="region of interest" description="Disordered" evidence="1">
    <location>
        <begin position="40"/>
        <end position="81"/>
    </location>
</feature>
<sequence>MTHVQLSTEAETDRQVMVPTITDASSGDGVLKVYARASGYPSEPPLPPHSRTRILPASSHGVFPHTLPGTSGHAPPPEKRHGAARMLETGVACFVLDEAVLSGCLS</sequence>
<feature type="region of interest" description="Disordered" evidence="1">
    <location>
        <begin position="1"/>
        <end position="20"/>
    </location>
</feature>
<reference evidence="2" key="1">
    <citation type="journal article" date="2020" name="bioRxiv">
        <title>Whole genome comparisons of ergot fungi reveals the divergence and evolution of species within the genus Claviceps are the result of varying mechanisms driving genome evolution and host range expansion.</title>
        <authorList>
            <person name="Wyka S.A."/>
            <person name="Mondo S.J."/>
            <person name="Liu M."/>
            <person name="Dettman J."/>
            <person name="Nalam V."/>
            <person name="Broders K.D."/>
        </authorList>
    </citation>
    <scope>NUCLEOTIDE SEQUENCE</scope>
    <source>
        <strain evidence="2">CCC 489</strain>
    </source>
</reference>
<keyword evidence="3" id="KW-1185">Reference proteome</keyword>
<accession>A0A8K0IZV3</accession>
<dbReference type="AlphaFoldDB" id="A0A8K0IZV3"/>
<proteinExistence type="predicted"/>
<dbReference type="Proteomes" id="UP000811619">
    <property type="component" value="Unassembled WGS sequence"/>
</dbReference>
<organism evidence="2 3">
    <name type="scientific">Claviceps africana</name>
    <dbReference type="NCBI Taxonomy" id="83212"/>
    <lineage>
        <taxon>Eukaryota</taxon>
        <taxon>Fungi</taxon>
        <taxon>Dikarya</taxon>
        <taxon>Ascomycota</taxon>
        <taxon>Pezizomycotina</taxon>
        <taxon>Sordariomycetes</taxon>
        <taxon>Hypocreomycetidae</taxon>
        <taxon>Hypocreales</taxon>
        <taxon>Clavicipitaceae</taxon>
        <taxon>Claviceps</taxon>
    </lineage>
</organism>
<evidence type="ECO:0000313" key="3">
    <source>
        <dbReference type="Proteomes" id="UP000811619"/>
    </source>
</evidence>
<gene>
    <name evidence="2" type="ORF">E4U42_000613</name>
</gene>
<dbReference type="EMBL" id="SRPY01001152">
    <property type="protein sequence ID" value="KAG5914230.1"/>
    <property type="molecule type" value="Genomic_DNA"/>
</dbReference>
<name>A0A8K0IZV3_9HYPO</name>
<evidence type="ECO:0000313" key="2">
    <source>
        <dbReference type="EMBL" id="KAG5914230.1"/>
    </source>
</evidence>
<comment type="caution">
    <text evidence="2">The sequence shown here is derived from an EMBL/GenBank/DDBJ whole genome shotgun (WGS) entry which is preliminary data.</text>
</comment>
<evidence type="ECO:0000256" key="1">
    <source>
        <dbReference type="SAM" id="MobiDB-lite"/>
    </source>
</evidence>
<protein>
    <submittedName>
        <fullName evidence="2">Uncharacterized protein</fullName>
    </submittedName>
</protein>